<dbReference type="Gene3D" id="1.10.600.10">
    <property type="entry name" value="Farnesyl Diphosphate Synthase"/>
    <property type="match status" value="1"/>
</dbReference>
<protein>
    <submittedName>
        <fullName evidence="1">Phytoene/squalene synthetase</fullName>
    </submittedName>
</protein>
<gene>
    <name evidence="1" type="ordered locus">amb2508</name>
</gene>
<dbReference type="Proteomes" id="UP000007058">
    <property type="component" value="Chromosome"/>
</dbReference>
<dbReference type="Pfam" id="PF00494">
    <property type="entry name" value="SQS_PSY"/>
    <property type="match status" value="1"/>
</dbReference>
<sequence length="245" mass="26626">MLLYAFNVEIAKVQESVREPMAGMIRLQWWRDSLISGAEGGACDNHPVARPLGELIRGCGLPLEPFDDLISARQDDLEGFSPKDLPEAERYAERSSAALTALALAVLGAETEDFRRAGRHMGIAWGLVGNLRALGHHLSMGKLTLPEDVLRTAGTSAGAIREGRASTESLTAAAQAMGQCARHHLAEARRVRPGRHGLAALLPAILADGYLQVLEKARWNPFDSRVSRPNPRPVRLIIAQAMGRF</sequence>
<dbReference type="AlphaFoldDB" id="Q2W4B3"/>
<keyword evidence="2" id="KW-1185">Reference proteome</keyword>
<dbReference type="InterPro" id="IPR002060">
    <property type="entry name" value="Squ/phyt_synthse"/>
</dbReference>
<dbReference type="RefSeq" id="WP_011384889.1">
    <property type="nucleotide sequence ID" value="NC_007626.1"/>
</dbReference>
<proteinExistence type="predicted"/>
<dbReference type="KEGG" id="mag:amb2508"/>
<dbReference type="OrthoDB" id="9814909at2"/>
<name>Q2W4B3_PARM1</name>
<dbReference type="InterPro" id="IPR008949">
    <property type="entry name" value="Isoprenoid_synthase_dom_sf"/>
</dbReference>
<accession>Q2W4B3</accession>
<evidence type="ECO:0000313" key="2">
    <source>
        <dbReference type="Proteomes" id="UP000007058"/>
    </source>
</evidence>
<dbReference type="STRING" id="342108.amb2508"/>
<dbReference type="EMBL" id="AP007255">
    <property type="protein sequence ID" value="BAE51312.1"/>
    <property type="molecule type" value="Genomic_DNA"/>
</dbReference>
<evidence type="ECO:0000313" key="1">
    <source>
        <dbReference type="EMBL" id="BAE51312.1"/>
    </source>
</evidence>
<dbReference type="SUPFAM" id="SSF48576">
    <property type="entry name" value="Terpenoid synthases"/>
    <property type="match status" value="1"/>
</dbReference>
<organism evidence="1 2">
    <name type="scientific">Paramagnetospirillum magneticum (strain ATCC 700264 / AMB-1)</name>
    <name type="common">Magnetospirillum magneticum</name>
    <dbReference type="NCBI Taxonomy" id="342108"/>
    <lineage>
        <taxon>Bacteria</taxon>
        <taxon>Pseudomonadati</taxon>
        <taxon>Pseudomonadota</taxon>
        <taxon>Alphaproteobacteria</taxon>
        <taxon>Rhodospirillales</taxon>
        <taxon>Magnetospirillaceae</taxon>
        <taxon>Paramagnetospirillum</taxon>
    </lineage>
</organism>
<dbReference type="HOGENOM" id="CLU_037269_6_0_5"/>
<reference evidence="1 2" key="1">
    <citation type="journal article" date="2005" name="DNA Res.">
        <title>Complete genome sequence of the facultative anaerobic magnetotactic bacterium Magnetospirillum sp. strain AMB-1.</title>
        <authorList>
            <person name="Matsunaga T."/>
            <person name="Okamura Y."/>
            <person name="Fukuda Y."/>
            <person name="Wahyudi A.T."/>
            <person name="Murase Y."/>
            <person name="Takeyama H."/>
        </authorList>
    </citation>
    <scope>NUCLEOTIDE SEQUENCE [LARGE SCALE GENOMIC DNA]</scope>
    <source>
        <strain evidence="2">ATCC 700264 / AMB-1</strain>
    </source>
</reference>